<dbReference type="FunCoup" id="Q6CVX0">
    <property type="interactions" value="7"/>
</dbReference>
<dbReference type="eggNOG" id="ENOG502S76G">
    <property type="taxonomic scope" value="Eukaryota"/>
</dbReference>
<dbReference type="HOGENOM" id="CLU_159429_1_0_1"/>
<dbReference type="AlphaFoldDB" id="Q6CVX0"/>
<keyword evidence="2" id="KW-1185">Reference proteome</keyword>
<evidence type="ECO:0000313" key="1">
    <source>
        <dbReference type="EMBL" id="CAH02312.1"/>
    </source>
</evidence>
<accession>Q6CVX0</accession>
<name>Q6CVX0_KLULA</name>
<sequence length="119" mass="14241">MFRTAIRNTFSKRYNSSFRFKRWAELTTAEKQKFVTDFVENYKKQYPGSKTNVSLRGLAMDMERYNDAPSVFGIFYNDIWEITKARKESLYGGKQIDRRNLIKDYGRFGHETFHELLID</sequence>
<dbReference type="Proteomes" id="UP000000598">
    <property type="component" value="Chromosome B"/>
</dbReference>
<protein>
    <submittedName>
        <fullName evidence="1">KLLA0B08778p</fullName>
    </submittedName>
</protein>
<reference evidence="1 2" key="1">
    <citation type="journal article" date="2004" name="Nature">
        <title>Genome evolution in yeasts.</title>
        <authorList>
            <consortium name="Genolevures"/>
            <person name="Dujon B."/>
            <person name="Sherman D."/>
            <person name="Fischer G."/>
            <person name="Durrens P."/>
            <person name="Casaregola S."/>
            <person name="Lafontaine I."/>
            <person name="de Montigny J."/>
            <person name="Marck C."/>
            <person name="Neuveglise C."/>
            <person name="Talla E."/>
            <person name="Goffard N."/>
            <person name="Frangeul L."/>
            <person name="Aigle M."/>
            <person name="Anthouard V."/>
            <person name="Babour A."/>
            <person name="Barbe V."/>
            <person name="Barnay S."/>
            <person name="Blanchin S."/>
            <person name="Beckerich J.M."/>
            <person name="Beyne E."/>
            <person name="Bleykasten C."/>
            <person name="Boisrame A."/>
            <person name="Boyer J."/>
            <person name="Cattolico L."/>
            <person name="Confanioleri F."/>
            <person name="de Daruvar A."/>
            <person name="Despons L."/>
            <person name="Fabre E."/>
            <person name="Fairhead C."/>
            <person name="Ferry-Dumazet H."/>
            <person name="Groppi A."/>
            <person name="Hantraye F."/>
            <person name="Hennequin C."/>
            <person name="Jauniaux N."/>
            <person name="Joyet P."/>
            <person name="Kachouri R."/>
            <person name="Kerrest A."/>
            <person name="Koszul R."/>
            <person name="Lemaire M."/>
            <person name="Lesur I."/>
            <person name="Ma L."/>
            <person name="Muller H."/>
            <person name="Nicaud J.M."/>
            <person name="Nikolski M."/>
            <person name="Oztas S."/>
            <person name="Ozier-Kalogeropoulos O."/>
            <person name="Pellenz S."/>
            <person name="Potier S."/>
            <person name="Richard G.F."/>
            <person name="Straub M.L."/>
            <person name="Suleau A."/>
            <person name="Swennene D."/>
            <person name="Tekaia F."/>
            <person name="Wesolowski-Louvel M."/>
            <person name="Westhof E."/>
            <person name="Wirth B."/>
            <person name="Zeniou-Meyer M."/>
            <person name="Zivanovic I."/>
            <person name="Bolotin-Fukuhara M."/>
            <person name="Thierry A."/>
            <person name="Bouchier C."/>
            <person name="Caudron B."/>
            <person name="Scarpelli C."/>
            <person name="Gaillardin C."/>
            <person name="Weissenbach J."/>
            <person name="Wincker P."/>
            <person name="Souciet J.L."/>
        </authorList>
    </citation>
    <scope>NUCLEOTIDE SEQUENCE [LARGE SCALE GENOMIC DNA]</scope>
    <source>
        <strain evidence="2">ATCC 8585 / CBS 2359 / DSM 70799 / NBRC 1267 / NRRL Y-1140 / WM37</strain>
    </source>
</reference>
<dbReference type="OMA" id="GRFGHES"/>
<gene>
    <name evidence="1" type="ORF">KLLA0_B08778g</name>
</gene>
<dbReference type="KEGG" id="kla:KLLA0_B08778g"/>
<organism evidence="1 2">
    <name type="scientific">Kluyveromyces lactis (strain ATCC 8585 / CBS 2359 / DSM 70799 / NBRC 1267 / NRRL Y-1140 / WM37)</name>
    <name type="common">Yeast</name>
    <name type="synonym">Candida sphaerica</name>
    <dbReference type="NCBI Taxonomy" id="284590"/>
    <lineage>
        <taxon>Eukaryota</taxon>
        <taxon>Fungi</taxon>
        <taxon>Dikarya</taxon>
        <taxon>Ascomycota</taxon>
        <taxon>Saccharomycotina</taxon>
        <taxon>Saccharomycetes</taxon>
        <taxon>Saccharomycetales</taxon>
        <taxon>Saccharomycetaceae</taxon>
        <taxon>Kluyveromyces</taxon>
    </lineage>
</organism>
<dbReference type="EMBL" id="CR382122">
    <property type="protein sequence ID" value="CAH02312.1"/>
    <property type="molecule type" value="Genomic_DNA"/>
</dbReference>
<proteinExistence type="predicted"/>
<dbReference type="InParanoid" id="Q6CVX0"/>
<evidence type="ECO:0000313" key="2">
    <source>
        <dbReference type="Proteomes" id="UP000000598"/>
    </source>
</evidence>
<dbReference type="PaxDb" id="284590-Q6CVX0"/>